<dbReference type="Proteomes" id="UP000549394">
    <property type="component" value="Unassembled WGS sequence"/>
</dbReference>
<dbReference type="GO" id="GO:0003723">
    <property type="term" value="F:RNA binding"/>
    <property type="evidence" value="ECO:0007669"/>
    <property type="project" value="UniProtKB-UniRule"/>
</dbReference>
<dbReference type="InterPro" id="IPR000504">
    <property type="entry name" value="RRM_dom"/>
</dbReference>
<feature type="compositionally biased region" description="Polar residues" evidence="2">
    <location>
        <begin position="181"/>
        <end position="192"/>
    </location>
</feature>
<keyword evidence="5" id="KW-1185">Reference proteome</keyword>
<gene>
    <name evidence="4" type="ORF">DGYR_LOCUS7469</name>
</gene>
<dbReference type="Gene3D" id="3.30.70.330">
    <property type="match status" value="1"/>
</dbReference>
<feature type="domain" description="RRM" evidence="3">
    <location>
        <begin position="17"/>
        <end position="90"/>
    </location>
</feature>
<sequence length="203" mass="22365">MASKDIDLPSTDEPEATKIWVGNFPYGTTEADLKTLFNNYSIHKIDIVNATEAGKTASALLFVEKADLAVRQMDGFSFKGRPLGVRIANKLSVDRKASHNKLDRCRSLVQQIVPMLDQVLDGCQYCGVIKTMMNELNWALREDTNVSNLTVPPNHQGHCPSGFPGVGDFSNQTFGLQRQMLGSRTRPHMQSTGRGGGDMGHAW</sequence>
<evidence type="ECO:0000313" key="5">
    <source>
        <dbReference type="Proteomes" id="UP000549394"/>
    </source>
</evidence>
<dbReference type="SMART" id="SM00360">
    <property type="entry name" value="RRM"/>
    <property type="match status" value="1"/>
</dbReference>
<feature type="region of interest" description="Disordered" evidence="2">
    <location>
        <begin position="181"/>
        <end position="203"/>
    </location>
</feature>
<dbReference type="SUPFAM" id="SSF54928">
    <property type="entry name" value="RNA-binding domain, RBD"/>
    <property type="match status" value="1"/>
</dbReference>
<evidence type="ECO:0000256" key="2">
    <source>
        <dbReference type="SAM" id="MobiDB-lite"/>
    </source>
</evidence>
<dbReference type="PROSITE" id="PS50102">
    <property type="entry name" value="RRM"/>
    <property type="match status" value="1"/>
</dbReference>
<dbReference type="AlphaFoldDB" id="A0A7I8VX70"/>
<protein>
    <submittedName>
        <fullName evidence="4">DgyrCDS7830</fullName>
    </submittedName>
</protein>
<reference evidence="4 5" key="1">
    <citation type="submission" date="2020-08" db="EMBL/GenBank/DDBJ databases">
        <authorList>
            <person name="Hejnol A."/>
        </authorList>
    </citation>
    <scope>NUCLEOTIDE SEQUENCE [LARGE SCALE GENOMIC DNA]</scope>
</reference>
<dbReference type="EMBL" id="CAJFCJ010000009">
    <property type="protein sequence ID" value="CAD5119194.1"/>
    <property type="molecule type" value="Genomic_DNA"/>
</dbReference>
<accession>A0A7I8VX70</accession>
<organism evidence="4 5">
    <name type="scientific">Dimorphilus gyrociliatus</name>
    <dbReference type="NCBI Taxonomy" id="2664684"/>
    <lineage>
        <taxon>Eukaryota</taxon>
        <taxon>Metazoa</taxon>
        <taxon>Spiralia</taxon>
        <taxon>Lophotrochozoa</taxon>
        <taxon>Annelida</taxon>
        <taxon>Polychaeta</taxon>
        <taxon>Polychaeta incertae sedis</taxon>
        <taxon>Dinophilidae</taxon>
        <taxon>Dimorphilus</taxon>
    </lineage>
</organism>
<name>A0A7I8VX70_9ANNE</name>
<dbReference type="InterPro" id="IPR012677">
    <property type="entry name" value="Nucleotide-bd_a/b_plait_sf"/>
</dbReference>
<evidence type="ECO:0000256" key="1">
    <source>
        <dbReference type="PROSITE-ProRule" id="PRU00176"/>
    </source>
</evidence>
<proteinExistence type="predicted"/>
<feature type="compositionally biased region" description="Gly residues" evidence="2">
    <location>
        <begin position="193"/>
        <end position="203"/>
    </location>
</feature>
<dbReference type="CDD" id="cd00590">
    <property type="entry name" value="RRM_SF"/>
    <property type="match status" value="1"/>
</dbReference>
<evidence type="ECO:0000313" key="4">
    <source>
        <dbReference type="EMBL" id="CAD5119194.1"/>
    </source>
</evidence>
<comment type="caution">
    <text evidence="4">The sequence shown here is derived from an EMBL/GenBank/DDBJ whole genome shotgun (WGS) entry which is preliminary data.</text>
</comment>
<evidence type="ECO:0000259" key="3">
    <source>
        <dbReference type="PROSITE" id="PS50102"/>
    </source>
</evidence>
<keyword evidence="1" id="KW-0694">RNA-binding</keyword>
<dbReference type="InterPro" id="IPR035979">
    <property type="entry name" value="RBD_domain_sf"/>
</dbReference>
<dbReference type="OrthoDB" id="1879688at2759"/>
<dbReference type="Pfam" id="PF00076">
    <property type="entry name" value="RRM_1"/>
    <property type="match status" value="1"/>
</dbReference>